<dbReference type="SUPFAM" id="SSF52821">
    <property type="entry name" value="Rhodanese/Cell cycle control phosphatase"/>
    <property type="match status" value="1"/>
</dbReference>
<evidence type="ECO:0000313" key="1">
    <source>
        <dbReference type="EMBL" id="QNH96731.1"/>
    </source>
</evidence>
<organism evidence="1 2">
    <name type="scientific">Corynebacterium anserum</name>
    <dbReference type="NCBI Taxonomy" id="2684406"/>
    <lineage>
        <taxon>Bacteria</taxon>
        <taxon>Bacillati</taxon>
        <taxon>Actinomycetota</taxon>
        <taxon>Actinomycetes</taxon>
        <taxon>Mycobacteriales</taxon>
        <taxon>Corynebacteriaceae</taxon>
        <taxon>Corynebacterium</taxon>
    </lineage>
</organism>
<dbReference type="GO" id="GO:0016779">
    <property type="term" value="F:nucleotidyltransferase activity"/>
    <property type="evidence" value="ECO:0007669"/>
    <property type="project" value="UniProtKB-KW"/>
</dbReference>
<accession>A0A7G7YQG1</accession>
<dbReference type="NCBIfam" id="NF004111">
    <property type="entry name" value="PRK05600.1"/>
    <property type="match status" value="1"/>
</dbReference>
<keyword evidence="1" id="KW-0808">Transferase</keyword>
<keyword evidence="1" id="KW-0548">Nucleotidyltransferase</keyword>
<dbReference type="InterPro" id="IPR035985">
    <property type="entry name" value="Ubiquitin-activating_enz"/>
</dbReference>
<protein>
    <submittedName>
        <fullName evidence="1">ThiF family adenylyltransferase</fullName>
    </submittedName>
</protein>
<dbReference type="GO" id="GO:0008641">
    <property type="term" value="F:ubiquitin-like modifier activating enzyme activity"/>
    <property type="evidence" value="ECO:0007669"/>
    <property type="project" value="InterPro"/>
</dbReference>
<dbReference type="KEGG" id="cans:GP473_08785"/>
<dbReference type="RefSeq" id="WP_185770489.1">
    <property type="nucleotide sequence ID" value="NZ_CP046883.1"/>
</dbReference>
<dbReference type="Gene3D" id="3.40.50.720">
    <property type="entry name" value="NAD(P)-binding Rossmann-like Domain"/>
    <property type="match status" value="1"/>
</dbReference>
<sequence length="385" mass="40827">MRQLELRRVARQLNLPGFGLEQQEALHNAHVLVVGAGGLGCPALQQMAAAGIGEITVIDDDTVDITNIHRQILFGADDVGKPKVEVAAERIRALQPGIRVHTLQERLTPDNALELVHGVDVVLDGSDSFSTKYLVADAAEATSTPLVWGTVLRFRGDVALWHSGVNTADARGVGLRDLFPEQPGGDFVPDCATAGVLGVTTSVIAGLMVTELIMYLTGLADTVGKVTSYDALGAQLRSLHVAADPQRALVTGVDNSYNNACAIPGRAGAGIADTSGMENAEKLLQEAHDLQRALQEGDAVGLDIREDHEVMVQPWPGVDAVLAPLSGIHRVDDVPPELFGEDVSQIVVACASGMRSQHFIERFGEEFQTRGITLRNLPGGIAGLV</sequence>
<dbReference type="InterPro" id="IPR000594">
    <property type="entry name" value="ThiF_NAD_FAD-bd"/>
</dbReference>
<dbReference type="GO" id="GO:0004792">
    <property type="term" value="F:thiosulfate-cyanide sulfurtransferase activity"/>
    <property type="evidence" value="ECO:0007669"/>
    <property type="project" value="TreeGrafter"/>
</dbReference>
<dbReference type="EMBL" id="CP046883">
    <property type="protein sequence ID" value="QNH96731.1"/>
    <property type="molecule type" value="Genomic_DNA"/>
</dbReference>
<dbReference type="GO" id="GO:0005829">
    <property type="term" value="C:cytosol"/>
    <property type="evidence" value="ECO:0007669"/>
    <property type="project" value="TreeGrafter"/>
</dbReference>
<dbReference type="SUPFAM" id="SSF69572">
    <property type="entry name" value="Activating enzymes of the ubiquitin-like proteins"/>
    <property type="match status" value="1"/>
</dbReference>
<evidence type="ECO:0000313" key="2">
    <source>
        <dbReference type="Proteomes" id="UP000515275"/>
    </source>
</evidence>
<name>A0A7G7YQG1_9CORY</name>
<dbReference type="InterPro" id="IPR036873">
    <property type="entry name" value="Rhodanese-like_dom_sf"/>
</dbReference>
<dbReference type="PANTHER" id="PTHR10953:SF102">
    <property type="entry name" value="ADENYLYLTRANSFERASE AND SULFURTRANSFERASE MOCS3"/>
    <property type="match status" value="1"/>
</dbReference>
<dbReference type="InterPro" id="IPR045886">
    <property type="entry name" value="ThiF/MoeB/HesA"/>
</dbReference>
<dbReference type="Proteomes" id="UP000515275">
    <property type="component" value="Chromosome"/>
</dbReference>
<dbReference type="Gene3D" id="3.40.250.10">
    <property type="entry name" value="Rhodanese-like domain"/>
    <property type="match status" value="1"/>
</dbReference>
<gene>
    <name evidence="1" type="ORF">GP473_08785</name>
</gene>
<keyword evidence="2" id="KW-1185">Reference proteome</keyword>
<dbReference type="GO" id="GO:0008146">
    <property type="term" value="F:sulfotransferase activity"/>
    <property type="evidence" value="ECO:0007669"/>
    <property type="project" value="TreeGrafter"/>
</dbReference>
<proteinExistence type="predicted"/>
<dbReference type="PANTHER" id="PTHR10953">
    <property type="entry name" value="UBIQUITIN-ACTIVATING ENZYME E1"/>
    <property type="match status" value="1"/>
</dbReference>
<reference evidence="1 2" key="1">
    <citation type="submission" date="2019-12" db="EMBL/GenBank/DDBJ databases">
        <title>Corynebacterium sp. nov., isolated from feces of the Anser Albifrons in China.</title>
        <authorList>
            <person name="Liu Q."/>
        </authorList>
    </citation>
    <scope>NUCLEOTIDE SEQUENCE [LARGE SCALE GENOMIC DNA]</scope>
    <source>
        <strain evidence="1 2">23H37-10</strain>
    </source>
</reference>
<dbReference type="AlphaFoldDB" id="A0A7G7YQG1"/>
<dbReference type="Pfam" id="PF00899">
    <property type="entry name" value="ThiF"/>
    <property type="match status" value="1"/>
</dbReference>
<dbReference type="CDD" id="cd00757">
    <property type="entry name" value="ThiF_MoeB_HesA_family"/>
    <property type="match status" value="1"/>
</dbReference>